<protein>
    <submittedName>
        <fullName evidence="4">SWIM zinc finger family protein</fullName>
    </submittedName>
</protein>
<dbReference type="GO" id="GO:0008270">
    <property type="term" value="F:zinc ion binding"/>
    <property type="evidence" value="ECO:0007669"/>
    <property type="project" value="UniProtKB-KW"/>
</dbReference>
<accession>A0A494XPH9</accession>
<dbReference type="InterPro" id="IPR007527">
    <property type="entry name" value="Znf_SWIM"/>
</dbReference>
<dbReference type="AlphaFoldDB" id="A0A494XPH9"/>
<keyword evidence="1" id="KW-0479">Metal-binding</keyword>
<evidence type="ECO:0000256" key="1">
    <source>
        <dbReference type="PROSITE-ProRule" id="PRU00325"/>
    </source>
</evidence>
<evidence type="ECO:0000313" key="5">
    <source>
        <dbReference type="Proteomes" id="UP000282076"/>
    </source>
</evidence>
<evidence type="ECO:0000256" key="2">
    <source>
        <dbReference type="SAM" id="MobiDB-lite"/>
    </source>
</evidence>
<dbReference type="PROSITE" id="PS50966">
    <property type="entry name" value="ZF_SWIM"/>
    <property type="match status" value="1"/>
</dbReference>
<reference evidence="4 5" key="1">
    <citation type="submission" date="2018-10" db="EMBL/GenBank/DDBJ databases">
        <title>Cohnella sp. M2MS4P-1, whole genome shotgun sequence.</title>
        <authorList>
            <person name="Tuo L."/>
        </authorList>
    </citation>
    <scope>NUCLEOTIDE SEQUENCE [LARGE SCALE GENOMIC DNA]</scope>
    <source>
        <strain evidence="4 5">M2MS4P-1</strain>
    </source>
</reference>
<name>A0A494XPH9_9BACL</name>
<feature type="compositionally biased region" description="Basic and acidic residues" evidence="2">
    <location>
        <begin position="110"/>
        <end position="122"/>
    </location>
</feature>
<feature type="domain" description="SWIM-type" evidence="3">
    <location>
        <begin position="55"/>
        <end position="91"/>
    </location>
</feature>
<dbReference type="OrthoDB" id="9816340at2"/>
<evidence type="ECO:0000259" key="3">
    <source>
        <dbReference type="PROSITE" id="PS50966"/>
    </source>
</evidence>
<dbReference type="Pfam" id="PF04434">
    <property type="entry name" value="SWIM"/>
    <property type="match status" value="1"/>
</dbReference>
<keyword evidence="1" id="KW-0862">Zinc</keyword>
<organism evidence="4 5">
    <name type="scientific">Cohnella endophytica</name>
    <dbReference type="NCBI Taxonomy" id="2419778"/>
    <lineage>
        <taxon>Bacteria</taxon>
        <taxon>Bacillati</taxon>
        <taxon>Bacillota</taxon>
        <taxon>Bacilli</taxon>
        <taxon>Bacillales</taxon>
        <taxon>Paenibacillaceae</taxon>
        <taxon>Cohnella</taxon>
    </lineage>
</organism>
<evidence type="ECO:0000313" key="4">
    <source>
        <dbReference type="EMBL" id="RKP49964.1"/>
    </source>
</evidence>
<feature type="region of interest" description="Disordered" evidence="2">
    <location>
        <begin position="110"/>
        <end position="138"/>
    </location>
</feature>
<dbReference type="EMBL" id="RBZM01000008">
    <property type="protein sequence ID" value="RKP49964.1"/>
    <property type="molecule type" value="Genomic_DNA"/>
</dbReference>
<comment type="caution">
    <text evidence="4">The sequence shown here is derived from an EMBL/GenBank/DDBJ whole genome shotgun (WGS) entry which is preliminary data.</text>
</comment>
<sequence length="480" mass="54357">MITLTEAYVDSVALNAGAIKNGRDLVKKNSFPLLCRSEDDTLLFGECKGSGSEPYRCSVDFLKPESPTFRCSCPSRQFPCKHLLGLMYAYVLGKPFAPAAIPQDIVDKRGKAEKREEKKKDASAQASDQPRKRQTNKSALVKKIAAQLEGIELADKLLAGLVQSGLGAADKKTAQTLGDQAQQLGNYYIPGIQASFFALLLELNADQERETMYTGVIPHLIAIYSLVKKSRDYLKSRMDNLEEVPMETGTALEERIGHAWQLAELREYGLTERDAELLQLSFRSYAEPSRAEFVDEGHWIQLSSGHIHVTRTYRPYRAAKHIREEDSFFQVVRSKELFVYPGELNTRVRWEEASFREPLPEDFRRAQDQARRSYADVVKIVKNQIKNPLSDKNPVMLVAYREVLRIDGQYALVDEQNKQIPLVDIPRLGHATTQLLSLLTQNDLRNGAMLVMFRHDFETNRLTAQPLSIVSSQGVIRLMY</sequence>
<gene>
    <name evidence="4" type="ORF">D7Z26_19285</name>
</gene>
<dbReference type="Proteomes" id="UP000282076">
    <property type="component" value="Unassembled WGS sequence"/>
</dbReference>
<dbReference type="RefSeq" id="WP_120978648.1">
    <property type="nucleotide sequence ID" value="NZ_RBZM01000008.1"/>
</dbReference>
<keyword evidence="5" id="KW-1185">Reference proteome</keyword>
<proteinExistence type="predicted"/>
<keyword evidence="1" id="KW-0863">Zinc-finger</keyword>